<evidence type="ECO:0000259" key="9">
    <source>
        <dbReference type="PROSITE" id="PS50280"/>
    </source>
</evidence>
<dbReference type="GO" id="GO:0003682">
    <property type="term" value="F:chromatin binding"/>
    <property type="evidence" value="ECO:0007669"/>
    <property type="project" value="TreeGrafter"/>
</dbReference>
<keyword evidence="12" id="KW-1185">Reference proteome</keyword>
<evidence type="ECO:0000256" key="8">
    <source>
        <dbReference type="SAM" id="MobiDB-lite"/>
    </source>
</evidence>
<protein>
    <recommendedName>
        <fullName evidence="1">[histone H3]-lysine(27) N-trimethyltransferase</fullName>
        <ecNumber evidence="1">2.1.1.356</ecNumber>
    </recommendedName>
</protein>
<dbReference type="GO" id="GO:0005634">
    <property type="term" value="C:nucleus"/>
    <property type="evidence" value="ECO:0007669"/>
    <property type="project" value="TreeGrafter"/>
</dbReference>
<dbReference type="InterPro" id="IPR026489">
    <property type="entry name" value="CXC_dom"/>
</dbReference>
<gene>
    <name evidence="11" type="ORF">FWILDA_LOCUS3575</name>
</gene>
<dbReference type="Gene3D" id="2.170.270.10">
    <property type="entry name" value="SET domain"/>
    <property type="match status" value="1"/>
</dbReference>
<dbReference type="EMBL" id="CAMKVN010000485">
    <property type="protein sequence ID" value="CAI2168422.1"/>
    <property type="molecule type" value="Genomic_DNA"/>
</dbReference>
<feature type="domain" description="CXC" evidence="10">
    <location>
        <begin position="446"/>
        <end position="551"/>
    </location>
</feature>
<dbReference type="PANTHER" id="PTHR45747:SF4">
    <property type="entry name" value="HISTONE-LYSINE N-METHYLTRANSFERASE E(Z)"/>
    <property type="match status" value="1"/>
</dbReference>
<dbReference type="GO" id="GO:0031507">
    <property type="term" value="P:heterochromatin formation"/>
    <property type="evidence" value="ECO:0007669"/>
    <property type="project" value="TreeGrafter"/>
</dbReference>
<dbReference type="Pfam" id="PF00856">
    <property type="entry name" value="SET"/>
    <property type="match status" value="1"/>
</dbReference>
<keyword evidence="5" id="KW-0805">Transcription regulation</keyword>
<keyword evidence="3" id="KW-0808">Transferase</keyword>
<dbReference type="InterPro" id="IPR046341">
    <property type="entry name" value="SET_dom_sf"/>
</dbReference>
<evidence type="ECO:0000256" key="6">
    <source>
        <dbReference type="ARBA" id="ARBA00023163"/>
    </source>
</evidence>
<dbReference type="Proteomes" id="UP001153678">
    <property type="component" value="Unassembled WGS sequence"/>
</dbReference>
<evidence type="ECO:0000256" key="7">
    <source>
        <dbReference type="ARBA" id="ARBA00048568"/>
    </source>
</evidence>
<keyword evidence="6" id="KW-0804">Transcription</keyword>
<dbReference type="AlphaFoldDB" id="A0A9W4WP47"/>
<dbReference type="InterPro" id="IPR045318">
    <property type="entry name" value="EZH1/2-like"/>
</dbReference>
<dbReference type="OrthoDB" id="308383at2759"/>
<evidence type="ECO:0000259" key="10">
    <source>
        <dbReference type="PROSITE" id="PS51633"/>
    </source>
</evidence>
<name>A0A9W4WP47_9GLOM</name>
<feature type="region of interest" description="Disordered" evidence="8">
    <location>
        <begin position="80"/>
        <end position="108"/>
    </location>
</feature>
<feature type="domain" description="SET" evidence="9">
    <location>
        <begin position="565"/>
        <end position="680"/>
    </location>
</feature>
<evidence type="ECO:0000256" key="2">
    <source>
        <dbReference type="ARBA" id="ARBA00022603"/>
    </source>
</evidence>
<dbReference type="CDD" id="cd00167">
    <property type="entry name" value="SANT"/>
    <property type="match status" value="1"/>
</dbReference>
<dbReference type="InterPro" id="IPR001005">
    <property type="entry name" value="SANT/Myb"/>
</dbReference>
<dbReference type="GO" id="GO:0140951">
    <property type="term" value="F:histone H3K27 trimethyltransferase activity"/>
    <property type="evidence" value="ECO:0007669"/>
    <property type="project" value="UniProtKB-EC"/>
</dbReference>
<dbReference type="InterPro" id="IPR001214">
    <property type="entry name" value="SET_dom"/>
</dbReference>
<organism evidence="11 12">
    <name type="scientific">Funneliformis geosporum</name>
    <dbReference type="NCBI Taxonomy" id="1117311"/>
    <lineage>
        <taxon>Eukaryota</taxon>
        <taxon>Fungi</taxon>
        <taxon>Fungi incertae sedis</taxon>
        <taxon>Mucoromycota</taxon>
        <taxon>Glomeromycotina</taxon>
        <taxon>Glomeromycetes</taxon>
        <taxon>Glomerales</taxon>
        <taxon>Glomeraceae</taxon>
        <taxon>Funneliformis</taxon>
    </lineage>
</organism>
<evidence type="ECO:0000256" key="3">
    <source>
        <dbReference type="ARBA" id="ARBA00022679"/>
    </source>
</evidence>
<comment type="catalytic activity">
    <reaction evidence="7">
        <text>L-lysyl(27)-[histone H3] + 3 S-adenosyl-L-methionine = N(6),N(6),N(6)-trimethyl-L-lysyl(27)-[histone H3] + 3 S-adenosyl-L-homocysteine + 3 H(+)</text>
        <dbReference type="Rhea" id="RHEA:60292"/>
        <dbReference type="Rhea" id="RHEA-COMP:15535"/>
        <dbReference type="Rhea" id="RHEA-COMP:15548"/>
        <dbReference type="ChEBI" id="CHEBI:15378"/>
        <dbReference type="ChEBI" id="CHEBI:29969"/>
        <dbReference type="ChEBI" id="CHEBI:57856"/>
        <dbReference type="ChEBI" id="CHEBI:59789"/>
        <dbReference type="ChEBI" id="CHEBI:61961"/>
        <dbReference type="EC" id="2.1.1.356"/>
    </reaction>
</comment>
<dbReference type="CDD" id="cd10519">
    <property type="entry name" value="SET_EZH"/>
    <property type="match status" value="1"/>
</dbReference>
<evidence type="ECO:0000313" key="11">
    <source>
        <dbReference type="EMBL" id="CAI2168422.1"/>
    </source>
</evidence>
<dbReference type="SMART" id="SM00317">
    <property type="entry name" value="SET"/>
    <property type="match status" value="1"/>
</dbReference>
<dbReference type="PANTHER" id="PTHR45747">
    <property type="entry name" value="HISTONE-LYSINE N-METHYLTRANSFERASE E(Z)"/>
    <property type="match status" value="1"/>
</dbReference>
<dbReference type="GO" id="GO:0032259">
    <property type="term" value="P:methylation"/>
    <property type="evidence" value="ECO:0007669"/>
    <property type="project" value="UniProtKB-KW"/>
</dbReference>
<dbReference type="Pfam" id="PF21358">
    <property type="entry name" value="Ezh2_MCSS"/>
    <property type="match status" value="1"/>
</dbReference>
<proteinExistence type="predicted"/>
<dbReference type="SUPFAM" id="SSF82199">
    <property type="entry name" value="SET domain"/>
    <property type="match status" value="1"/>
</dbReference>
<dbReference type="EC" id="2.1.1.356" evidence="1"/>
<evidence type="ECO:0000313" key="12">
    <source>
        <dbReference type="Proteomes" id="UP001153678"/>
    </source>
</evidence>
<reference evidence="11" key="1">
    <citation type="submission" date="2022-08" db="EMBL/GenBank/DDBJ databases">
        <authorList>
            <person name="Kallberg Y."/>
            <person name="Tangrot J."/>
            <person name="Rosling A."/>
        </authorList>
    </citation>
    <scope>NUCLEOTIDE SEQUENCE</scope>
    <source>
        <strain evidence="11">Wild A</strain>
    </source>
</reference>
<evidence type="ECO:0000256" key="5">
    <source>
        <dbReference type="ARBA" id="ARBA00023015"/>
    </source>
</evidence>
<dbReference type="PROSITE" id="PS51633">
    <property type="entry name" value="CXC"/>
    <property type="match status" value="1"/>
</dbReference>
<evidence type="ECO:0000256" key="4">
    <source>
        <dbReference type="ARBA" id="ARBA00022691"/>
    </source>
</evidence>
<comment type="caution">
    <text evidence="11">The sequence shown here is derived from an EMBL/GenBank/DDBJ whole genome shotgun (WGS) entry which is preliminary data.</text>
</comment>
<dbReference type="FunFam" id="2.170.270.10:FF:000001">
    <property type="entry name" value="Putative histone-lysine N-methyltransferase EZH2"/>
    <property type="match status" value="1"/>
</dbReference>
<sequence>MSKRHVIPLSVLREEVQQEYQKTREDFYSSKQSESKAMFITNNKAAVHESSEKIKQLLQENERHFQVKIPKFQGDPYPEIESLYVPKGKNSGGSGPSKSPKEKKPTAKIDLNIQDTLSASHRKKRYEKRQAASIPVQNQIPRYALWTPIIRSSKTEDDPVLRHLYYFGEDSEDDGDMDYSDVYEESIVGINAIDPEGEQIAVRTLHRIFNQNNISIGLVEKSLFKIDPKQSKGVTTSSRMGRSPVTANRAIEVDDHDVEIVEVVVNALAKILKGKEIKRLLHKYLEYARKFEFTNESRSTPDDSSDMDIDSRSESSINSIMHSYSSLWCRRCYVYDCKLHGTDFRPSENKKRLRASNDRNKPCGADCYTHLKREARSPYDKWNDVEIALFNKAALLMGSKNYCQIAEIIPSKNCKQVYRRSRELGEVEKEQEVEVGSSSDESRKKNRKIMTKIEIDAENHSEYHPCDHPGRPCDFNCPCKKGNVPCEKYCHCDLDCPRRFPGCNCYGFGKTCSNRGCICFTNYRECDPDLCGCTASECNTNHSVSETVMGRSLCKNVAIQRRQAKHTIVGVSTVAGWGLFVRELVKKNEYLGEYIGEVISQTEADRRGKIYDKRGTSFLFNLNKDFVVDATRKGNKFRFINHSQDPNAYCRVTLVKGEHRIGIYALCDLEPGSELFFDYRYDGEALKFVPFERERGTSPMKPIPNGNKS</sequence>
<keyword evidence="2" id="KW-0489">Methyltransferase</keyword>
<dbReference type="PROSITE" id="PS50280">
    <property type="entry name" value="SET"/>
    <property type="match status" value="1"/>
</dbReference>
<keyword evidence="4" id="KW-0949">S-adenosyl-L-methionine</keyword>
<accession>A0A9W4WP47</accession>
<evidence type="ECO:0000256" key="1">
    <source>
        <dbReference type="ARBA" id="ARBA00012186"/>
    </source>
</evidence>
<dbReference type="InterPro" id="IPR048358">
    <property type="entry name" value="EZH1/2_MCSS"/>
</dbReference>